<proteinExistence type="predicted"/>
<organism evidence="1 2">
    <name type="scientific">Paenibacillus amylolyticus</name>
    <dbReference type="NCBI Taxonomy" id="1451"/>
    <lineage>
        <taxon>Bacteria</taxon>
        <taxon>Bacillati</taxon>
        <taxon>Bacillota</taxon>
        <taxon>Bacilli</taxon>
        <taxon>Bacillales</taxon>
        <taxon>Paenibacillaceae</taxon>
        <taxon>Paenibacillus</taxon>
    </lineage>
</organism>
<sequence>MNESKTINLGLNKIDRSSPSTTYFDLDKYLDQNWEKVDGFAQMVEEKVEDTVAHVSDIQDRLDAEKRRTLTLEPGLQIINAKRASAFKLEGIKGRTLVNLLGRAGGGESLNGFMVSASTASIDTTDKTSGMSSLKIVATATTAYGVYFDISSINKTKYYVAIASVKVGTAPRADLRLTKTDFTNIKTSGYLTNTNFQSYVLTLSPADLTDAARLYVRYEGGAVGGTGSLDSVRLYEITAEEAAAIGGMTTEQIATKYPYVESIQPIRNPYAIRYGENLLPPFYEWPPINSTFSRVKPYKFEQVATENYQATYYDINVVPNTNYVFSAIHTAFIGVYQTDNVTVIAPYTRDQSLSFNSGQNKVVRVYFSNRDLGVGTYTYENATLTLGNVAKPFKPREDVMLAFQTDLYADPLTGANADEVFEKDGQYFKLTKWKKVVLDEALTWRFSTNYTGYKRVAIDAFVPTQTEEKRWGNYAVKYDDKFLTNGTSSLAADVFDLSTDKVLYMTISNADSGWGDSYTPTADEIKAYFMGWRMGISGNVLNPYNGTGTKAWSKITPLGAEGTTVLPKASYAEWTPYQLVYQLATPTVEPITSEGQLTFIDGANQIEVGTGIVLRESNRPGYVSNTYYFNDSFYGSSLKYKVAKILSVYKEMTRDYKAIIYSGNNQYGNQKARLDERNYDPSATYTITYLMLDTFPLSSFIGSIAENEKALLNDLTDIVQQSATSLSVTEIELRQAVQAIIQQQKRNVWGPII</sequence>
<gene>
    <name evidence="1" type="ORF">J2W91_002440</name>
</gene>
<dbReference type="Gene3D" id="2.60.120.260">
    <property type="entry name" value="Galactose-binding domain-like"/>
    <property type="match status" value="1"/>
</dbReference>
<dbReference type="Proteomes" id="UP001254832">
    <property type="component" value="Unassembled WGS sequence"/>
</dbReference>
<accession>A0AAP5LP03</accession>
<evidence type="ECO:0000313" key="1">
    <source>
        <dbReference type="EMBL" id="MDR6723978.1"/>
    </source>
</evidence>
<dbReference type="RefSeq" id="WP_310139699.1">
    <property type="nucleotide sequence ID" value="NZ_JAVDTR010000006.1"/>
</dbReference>
<reference evidence="1" key="1">
    <citation type="submission" date="2023-07" db="EMBL/GenBank/DDBJ databases">
        <title>Sorghum-associated microbial communities from plants grown in Nebraska, USA.</title>
        <authorList>
            <person name="Schachtman D."/>
        </authorList>
    </citation>
    <scope>NUCLEOTIDE SEQUENCE</scope>
    <source>
        <strain evidence="1">BE80</strain>
    </source>
</reference>
<comment type="caution">
    <text evidence="1">The sequence shown here is derived from an EMBL/GenBank/DDBJ whole genome shotgun (WGS) entry which is preliminary data.</text>
</comment>
<dbReference type="EMBL" id="JAVDTR010000006">
    <property type="protein sequence ID" value="MDR6723978.1"/>
    <property type="molecule type" value="Genomic_DNA"/>
</dbReference>
<dbReference type="AlphaFoldDB" id="A0AAP5LP03"/>
<name>A0AAP5LP03_PAEAM</name>
<evidence type="ECO:0000313" key="2">
    <source>
        <dbReference type="Proteomes" id="UP001254832"/>
    </source>
</evidence>
<protein>
    <submittedName>
        <fullName evidence="1">Uncharacterized protein</fullName>
    </submittedName>
</protein>